<dbReference type="Proteomes" id="UP001500902">
    <property type="component" value="Unassembled WGS sequence"/>
</dbReference>
<dbReference type="PANTHER" id="PTHR33164:SF43">
    <property type="entry name" value="HTH-TYPE TRANSCRIPTIONAL REPRESSOR YETL"/>
    <property type="match status" value="1"/>
</dbReference>
<evidence type="ECO:0000256" key="4">
    <source>
        <dbReference type="SAM" id="MobiDB-lite"/>
    </source>
</evidence>
<protein>
    <submittedName>
        <fullName evidence="6">MarR family winged helix-turn-helix transcriptional regulator</fullName>
    </submittedName>
</protein>
<dbReference type="PRINTS" id="PR00598">
    <property type="entry name" value="HTHMARR"/>
</dbReference>
<accession>A0ABP7B3L2</accession>
<dbReference type="SMART" id="SM00347">
    <property type="entry name" value="HTH_MARR"/>
    <property type="match status" value="1"/>
</dbReference>
<dbReference type="InterPro" id="IPR000835">
    <property type="entry name" value="HTH_MarR-typ"/>
</dbReference>
<keyword evidence="2" id="KW-0238">DNA-binding</keyword>
<keyword evidence="1" id="KW-0805">Transcription regulation</keyword>
<evidence type="ECO:0000256" key="3">
    <source>
        <dbReference type="ARBA" id="ARBA00023163"/>
    </source>
</evidence>
<dbReference type="Pfam" id="PF01047">
    <property type="entry name" value="MarR"/>
    <property type="match status" value="1"/>
</dbReference>
<reference evidence="7" key="1">
    <citation type="journal article" date="2019" name="Int. J. Syst. Evol. Microbiol.">
        <title>The Global Catalogue of Microorganisms (GCM) 10K type strain sequencing project: providing services to taxonomists for standard genome sequencing and annotation.</title>
        <authorList>
            <consortium name="The Broad Institute Genomics Platform"/>
            <consortium name="The Broad Institute Genome Sequencing Center for Infectious Disease"/>
            <person name="Wu L."/>
            <person name="Ma J."/>
        </authorList>
    </citation>
    <scope>NUCLEOTIDE SEQUENCE [LARGE SCALE GENOMIC DNA]</scope>
    <source>
        <strain evidence="7">JCM 16904</strain>
    </source>
</reference>
<feature type="domain" description="HTH marR-type" evidence="5">
    <location>
        <begin position="19"/>
        <end position="151"/>
    </location>
</feature>
<sequence>MASPSAANAPTTPSADGPPHRSAALLDHLARRLRLRAESALAPLDLRTRHLVTLTLLRDRGACTQQALATMLSMDGTNVVGLLNDLEAKDLIERKRSPEDRRRHVVELTGEGLRLLAEAELALAAEEDAVLHALDQEQRELLYHLLRLALGGNGDEVCSAEEDPC</sequence>
<gene>
    <name evidence="6" type="ORF">GCM10022224_007570</name>
</gene>
<keyword evidence="7" id="KW-1185">Reference proteome</keyword>
<dbReference type="InterPro" id="IPR036390">
    <property type="entry name" value="WH_DNA-bd_sf"/>
</dbReference>
<dbReference type="InterPro" id="IPR039422">
    <property type="entry name" value="MarR/SlyA-like"/>
</dbReference>
<dbReference type="InterPro" id="IPR036388">
    <property type="entry name" value="WH-like_DNA-bd_sf"/>
</dbReference>
<proteinExistence type="predicted"/>
<dbReference type="Gene3D" id="1.10.10.10">
    <property type="entry name" value="Winged helix-like DNA-binding domain superfamily/Winged helix DNA-binding domain"/>
    <property type="match status" value="1"/>
</dbReference>
<evidence type="ECO:0000259" key="5">
    <source>
        <dbReference type="PROSITE" id="PS50995"/>
    </source>
</evidence>
<dbReference type="PROSITE" id="PS01117">
    <property type="entry name" value="HTH_MARR_1"/>
    <property type="match status" value="1"/>
</dbReference>
<feature type="region of interest" description="Disordered" evidence="4">
    <location>
        <begin position="1"/>
        <end position="22"/>
    </location>
</feature>
<dbReference type="RefSeq" id="WP_344872962.1">
    <property type="nucleotide sequence ID" value="NZ_BAAAZP010000009.1"/>
</dbReference>
<evidence type="ECO:0000256" key="1">
    <source>
        <dbReference type="ARBA" id="ARBA00023015"/>
    </source>
</evidence>
<dbReference type="PANTHER" id="PTHR33164">
    <property type="entry name" value="TRANSCRIPTIONAL REGULATOR, MARR FAMILY"/>
    <property type="match status" value="1"/>
</dbReference>
<dbReference type="EMBL" id="BAAAZP010000009">
    <property type="protein sequence ID" value="GAA3647233.1"/>
    <property type="molecule type" value="Genomic_DNA"/>
</dbReference>
<organism evidence="6 7">
    <name type="scientific">Nonomuraea antimicrobica</name>
    <dbReference type="NCBI Taxonomy" id="561173"/>
    <lineage>
        <taxon>Bacteria</taxon>
        <taxon>Bacillati</taxon>
        <taxon>Actinomycetota</taxon>
        <taxon>Actinomycetes</taxon>
        <taxon>Streptosporangiales</taxon>
        <taxon>Streptosporangiaceae</taxon>
        <taxon>Nonomuraea</taxon>
    </lineage>
</organism>
<dbReference type="PROSITE" id="PS50995">
    <property type="entry name" value="HTH_MARR_2"/>
    <property type="match status" value="1"/>
</dbReference>
<evidence type="ECO:0000256" key="2">
    <source>
        <dbReference type="ARBA" id="ARBA00023125"/>
    </source>
</evidence>
<comment type="caution">
    <text evidence="6">The sequence shown here is derived from an EMBL/GenBank/DDBJ whole genome shotgun (WGS) entry which is preliminary data.</text>
</comment>
<dbReference type="SUPFAM" id="SSF46785">
    <property type="entry name" value="Winged helix' DNA-binding domain"/>
    <property type="match status" value="1"/>
</dbReference>
<keyword evidence="3" id="KW-0804">Transcription</keyword>
<dbReference type="InterPro" id="IPR023187">
    <property type="entry name" value="Tscrpt_reg_MarR-type_CS"/>
</dbReference>
<evidence type="ECO:0000313" key="6">
    <source>
        <dbReference type="EMBL" id="GAA3647233.1"/>
    </source>
</evidence>
<name>A0ABP7B3L2_9ACTN</name>
<evidence type="ECO:0000313" key="7">
    <source>
        <dbReference type="Proteomes" id="UP001500902"/>
    </source>
</evidence>